<dbReference type="SMART" id="SM01007">
    <property type="entry name" value="Aldolase_II"/>
    <property type="match status" value="1"/>
</dbReference>
<gene>
    <name evidence="4" type="ordered locus">Spirs_3277</name>
</gene>
<feature type="domain" description="Class II aldolase/adducin N-terminal" evidence="3">
    <location>
        <begin position="10"/>
        <end position="189"/>
    </location>
</feature>
<evidence type="ECO:0000313" key="5">
    <source>
        <dbReference type="Proteomes" id="UP000002318"/>
    </source>
</evidence>
<accession>E1RAK7</accession>
<dbReference type="PANTHER" id="PTHR22789">
    <property type="entry name" value="FUCULOSE PHOSPHATE ALDOLASE"/>
    <property type="match status" value="1"/>
</dbReference>
<dbReference type="InterPro" id="IPR036409">
    <property type="entry name" value="Aldolase_II/adducin_N_sf"/>
</dbReference>
<evidence type="ECO:0000256" key="2">
    <source>
        <dbReference type="ARBA" id="ARBA00023239"/>
    </source>
</evidence>
<dbReference type="OrthoDB" id="9794581at2"/>
<evidence type="ECO:0000256" key="1">
    <source>
        <dbReference type="ARBA" id="ARBA00022723"/>
    </source>
</evidence>
<proteinExistence type="predicted"/>
<keyword evidence="1" id="KW-0479">Metal-binding</keyword>
<dbReference type="Gene3D" id="3.40.225.10">
    <property type="entry name" value="Class II aldolase/adducin N-terminal domain"/>
    <property type="match status" value="1"/>
</dbReference>
<protein>
    <submittedName>
        <fullName evidence="4">Class II aldolase/adducin family protein</fullName>
    </submittedName>
</protein>
<dbReference type="GO" id="GO:0019323">
    <property type="term" value="P:pentose catabolic process"/>
    <property type="evidence" value="ECO:0007669"/>
    <property type="project" value="TreeGrafter"/>
</dbReference>
<dbReference type="HOGENOM" id="CLU_006033_3_2_12"/>
<keyword evidence="5" id="KW-1185">Reference proteome</keyword>
<dbReference type="InterPro" id="IPR050197">
    <property type="entry name" value="Aldolase_class_II_sugar_metab"/>
</dbReference>
<dbReference type="PANTHER" id="PTHR22789:SF0">
    <property type="entry name" value="3-OXO-TETRONATE 4-PHOSPHATE DECARBOXYLASE-RELATED"/>
    <property type="match status" value="1"/>
</dbReference>
<dbReference type="GO" id="GO:0016832">
    <property type="term" value="F:aldehyde-lyase activity"/>
    <property type="evidence" value="ECO:0007669"/>
    <property type="project" value="TreeGrafter"/>
</dbReference>
<dbReference type="eggNOG" id="COG0235">
    <property type="taxonomic scope" value="Bacteria"/>
</dbReference>
<dbReference type="KEGG" id="ssm:Spirs_3277"/>
<organism evidence="4 5">
    <name type="scientific">Sediminispirochaeta smaragdinae (strain DSM 11293 / JCM 15392 / SEBR 4228)</name>
    <name type="common">Spirochaeta smaragdinae</name>
    <dbReference type="NCBI Taxonomy" id="573413"/>
    <lineage>
        <taxon>Bacteria</taxon>
        <taxon>Pseudomonadati</taxon>
        <taxon>Spirochaetota</taxon>
        <taxon>Spirochaetia</taxon>
        <taxon>Spirochaetales</taxon>
        <taxon>Spirochaetaceae</taxon>
        <taxon>Sediminispirochaeta</taxon>
    </lineage>
</organism>
<reference evidence="4 5" key="1">
    <citation type="journal article" date="2010" name="Stand. Genomic Sci.">
        <title>Complete genome sequence of Spirochaeta smaragdinae type strain (SEBR 4228).</title>
        <authorList>
            <person name="Mavromatis K."/>
            <person name="Yasawong M."/>
            <person name="Chertkov O."/>
            <person name="Lapidus A."/>
            <person name="Lucas S."/>
            <person name="Nolan M."/>
            <person name="Del Rio T.G."/>
            <person name="Tice H."/>
            <person name="Cheng J.F."/>
            <person name="Pitluck S."/>
            <person name="Liolios K."/>
            <person name="Ivanova N."/>
            <person name="Tapia R."/>
            <person name="Han C."/>
            <person name="Bruce D."/>
            <person name="Goodwin L."/>
            <person name="Pati A."/>
            <person name="Chen A."/>
            <person name="Palaniappan K."/>
            <person name="Land M."/>
            <person name="Hauser L."/>
            <person name="Chang Y.J."/>
            <person name="Jeffries C.D."/>
            <person name="Detter J.C."/>
            <person name="Rohde M."/>
            <person name="Brambilla E."/>
            <person name="Spring S."/>
            <person name="Goker M."/>
            <person name="Sikorski J."/>
            <person name="Woyke T."/>
            <person name="Bristow J."/>
            <person name="Eisen J.A."/>
            <person name="Markowitz V."/>
            <person name="Hugenholtz P."/>
            <person name="Klenk H.P."/>
            <person name="Kyrpides N.C."/>
        </authorList>
    </citation>
    <scope>NUCLEOTIDE SEQUENCE [LARGE SCALE GENOMIC DNA]</scope>
    <source>
        <strain evidence="5">DSM 11293 / JCM 15392 / SEBR 4228</strain>
    </source>
</reference>
<evidence type="ECO:0000313" key="4">
    <source>
        <dbReference type="EMBL" id="ADK82375.1"/>
    </source>
</evidence>
<dbReference type="SUPFAM" id="SSF53639">
    <property type="entry name" value="AraD/HMP-PK domain-like"/>
    <property type="match status" value="1"/>
</dbReference>
<dbReference type="EMBL" id="CP002116">
    <property type="protein sequence ID" value="ADK82375.1"/>
    <property type="molecule type" value="Genomic_DNA"/>
</dbReference>
<dbReference type="GO" id="GO:0005829">
    <property type="term" value="C:cytosol"/>
    <property type="evidence" value="ECO:0007669"/>
    <property type="project" value="TreeGrafter"/>
</dbReference>
<sequence>MRSGLSKKYKIALWVAKSLFERNKVSGSSANMSFRHNGLVYITASNTCFGSLTSRRFSVVDIEGNRHNGITPSKELPLHLLLYKKSENIQAVIHTHSFYSTLWSCLDHSANTMDVIPNYTPYLRMKLGSVGLVPYAKPGSRELFEAFQLRLDKSDGFLLEHHGPIVGGADLESAFYILEELEESARVAWMLRNVHAQVLP</sequence>
<keyword evidence="2" id="KW-0456">Lyase</keyword>
<evidence type="ECO:0000259" key="3">
    <source>
        <dbReference type="SMART" id="SM01007"/>
    </source>
</evidence>
<dbReference type="AlphaFoldDB" id="E1RAK7"/>
<dbReference type="STRING" id="573413.Spirs_3277"/>
<dbReference type="RefSeq" id="WP_013255834.1">
    <property type="nucleotide sequence ID" value="NC_014364.1"/>
</dbReference>
<dbReference type="Pfam" id="PF00596">
    <property type="entry name" value="Aldolase_II"/>
    <property type="match status" value="1"/>
</dbReference>
<dbReference type="InterPro" id="IPR001303">
    <property type="entry name" value="Aldolase_II/adducin_N"/>
</dbReference>
<name>E1RAK7_SEDSS</name>
<dbReference type="GO" id="GO:0046872">
    <property type="term" value="F:metal ion binding"/>
    <property type="evidence" value="ECO:0007669"/>
    <property type="project" value="UniProtKB-KW"/>
</dbReference>
<dbReference type="Proteomes" id="UP000002318">
    <property type="component" value="Chromosome"/>
</dbReference>